<feature type="compositionally biased region" description="Acidic residues" evidence="2">
    <location>
        <begin position="71"/>
        <end position="87"/>
    </location>
</feature>
<comment type="similarity">
    <text evidence="1">Belongs to the KRI1 family.</text>
</comment>
<feature type="region of interest" description="Disordered" evidence="2">
    <location>
        <begin position="610"/>
        <end position="659"/>
    </location>
</feature>
<feature type="compositionally biased region" description="Basic residues" evidence="2">
    <location>
        <begin position="412"/>
        <end position="421"/>
    </location>
</feature>
<evidence type="ECO:0000256" key="2">
    <source>
        <dbReference type="SAM" id="MobiDB-lite"/>
    </source>
</evidence>
<dbReference type="Pfam" id="PF05178">
    <property type="entry name" value="Kri1"/>
    <property type="match status" value="1"/>
</dbReference>
<reference evidence="4" key="1">
    <citation type="submission" date="2021-07" db="EMBL/GenBank/DDBJ databases">
        <title>Elsinoe batatas strain:CRI-CJ2 Genome sequencing and assembly.</title>
        <authorList>
            <person name="Huang L."/>
        </authorList>
    </citation>
    <scope>NUCLEOTIDE SEQUENCE</scope>
    <source>
        <strain evidence="4">CRI-CJ2</strain>
    </source>
</reference>
<dbReference type="EMBL" id="JAESVG020000002">
    <property type="protein sequence ID" value="KAG8630617.1"/>
    <property type="molecule type" value="Genomic_DNA"/>
</dbReference>
<dbReference type="InterPro" id="IPR018034">
    <property type="entry name" value="Kri1"/>
</dbReference>
<sequence>MAPTTSERPAKRAKLLSDDEASSSGDEAGGVPLTNGDGLKINEEFARRFEHNKKREERQRLEEKFNRNGDADEDSDSTSEEEDDDGDLVTGELDSEIQATLQALKSKDPRIYDKNVNFYRPLEETLPRPEDEGKKAKPLYLKDYHRQNLLNGTNGDDTHTDKVAATYDQEQDALRANLVGQMHAIASDNDSDEDGFLQKKAAPAHDNVSTRPPSSGVHPSRQHKIKDLDLDDADKDPETYLSNFMAARAWVPDTNSRFAHLDSDDSEEEQRAEEFEDAYNMRFEDPEKANAKLVSFARDMNKYSVRREEKTGRQKAREKEREIKEAAKREKHEERARLRKLRIEEVEEKVKMIKEAAGLGATDVVDLDEWKDVLEGDFDDDRWEREMQKRFGEKYYAGKDDISLSGDEAEHSHKRTKPKKPKWNDDIDIKDLVPEFGEEEEGLEKPTFTLTDDEDEATKNDDADIVMGDDDLPKKIKAPKQKSRKELASEKKRADRKQRAQIESLIDEQLTTEPQSSSTAGFRYRETSPVSYGLSARDILFAEDTQLNTFAGLKKTHAFRDEEKKAKDKKKLGKKARLREWRRETFGTEEGYGGTFAEYVQRKMPEAQAMEEAKAYRQFNGDKRRSHVGSSAKPKEQVNGIVEGERKKSRKRKHKSGGD</sequence>
<dbReference type="GO" id="GO:0000447">
    <property type="term" value="P:endonucleolytic cleavage in ITS1 to separate SSU-rRNA from 5.8S rRNA and LSU-rRNA from tricistronic rRNA transcript (SSU-rRNA, 5.8S rRNA, LSU-rRNA)"/>
    <property type="evidence" value="ECO:0007669"/>
    <property type="project" value="TreeGrafter"/>
</dbReference>
<dbReference type="Proteomes" id="UP000809789">
    <property type="component" value="Unassembled WGS sequence"/>
</dbReference>
<organism evidence="4 5">
    <name type="scientific">Elsinoe batatas</name>
    <dbReference type="NCBI Taxonomy" id="2601811"/>
    <lineage>
        <taxon>Eukaryota</taxon>
        <taxon>Fungi</taxon>
        <taxon>Dikarya</taxon>
        <taxon>Ascomycota</taxon>
        <taxon>Pezizomycotina</taxon>
        <taxon>Dothideomycetes</taxon>
        <taxon>Dothideomycetidae</taxon>
        <taxon>Myriangiales</taxon>
        <taxon>Elsinoaceae</taxon>
        <taxon>Elsinoe</taxon>
    </lineage>
</organism>
<feature type="compositionally biased region" description="Basic and acidic residues" evidence="2">
    <location>
        <begin position="484"/>
        <end position="500"/>
    </location>
</feature>
<feature type="region of interest" description="Disordered" evidence="2">
    <location>
        <begin position="400"/>
        <end position="524"/>
    </location>
</feature>
<dbReference type="Pfam" id="PF12936">
    <property type="entry name" value="Kri1_C"/>
    <property type="match status" value="1"/>
</dbReference>
<feature type="compositionally biased region" description="Polar residues" evidence="2">
    <location>
        <begin position="509"/>
        <end position="520"/>
    </location>
</feature>
<dbReference type="AlphaFoldDB" id="A0A8K0PJK3"/>
<dbReference type="PANTHER" id="PTHR14490">
    <property type="entry name" value="ZINC FINGER, ZZ TYPE"/>
    <property type="match status" value="1"/>
</dbReference>
<feature type="compositionally biased region" description="Basic and acidic residues" evidence="2">
    <location>
        <begin position="610"/>
        <end position="623"/>
    </location>
</feature>
<dbReference type="PANTHER" id="PTHR14490:SF5">
    <property type="entry name" value="PROTEIN KRI1 HOMOLOG"/>
    <property type="match status" value="1"/>
</dbReference>
<proteinExistence type="inferred from homology"/>
<evidence type="ECO:0000259" key="3">
    <source>
        <dbReference type="Pfam" id="PF12936"/>
    </source>
</evidence>
<keyword evidence="5" id="KW-1185">Reference proteome</keyword>
<feature type="compositionally biased region" description="Basic and acidic residues" evidence="2">
    <location>
        <begin position="40"/>
        <end position="70"/>
    </location>
</feature>
<name>A0A8K0PJK3_9PEZI</name>
<dbReference type="GO" id="GO:0005730">
    <property type="term" value="C:nucleolus"/>
    <property type="evidence" value="ECO:0007669"/>
    <property type="project" value="TreeGrafter"/>
</dbReference>
<evidence type="ECO:0000256" key="1">
    <source>
        <dbReference type="ARBA" id="ARBA00007473"/>
    </source>
</evidence>
<evidence type="ECO:0000313" key="5">
    <source>
        <dbReference type="Proteomes" id="UP000809789"/>
    </source>
</evidence>
<feature type="domain" description="Kri1-like C-terminal" evidence="3">
    <location>
        <begin position="501"/>
        <end position="585"/>
    </location>
</feature>
<dbReference type="OrthoDB" id="10252032at2759"/>
<feature type="region of interest" description="Disordered" evidence="2">
    <location>
        <begin position="1"/>
        <end position="93"/>
    </location>
</feature>
<feature type="region of interest" description="Disordered" evidence="2">
    <location>
        <begin position="307"/>
        <end position="331"/>
    </location>
</feature>
<dbReference type="InterPro" id="IPR024626">
    <property type="entry name" value="Kri1-like_C"/>
</dbReference>
<protein>
    <recommendedName>
        <fullName evidence="3">Kri1-like C-terminal domain-containing protein</fullName>
    </recommendedName>
</protein>
<feature type="compositionally biased region" description="Basic and acidic residues" evidence="2">
    <location>
        <begin position="422"/>
        <end position="433"/>
    </location>
</feature>
<feature type="region of interest" description="Disordered" evidence="2">
    <location>
        <begin position="187"/>
        <end position="223"/>
    </location>
</feature>
<comment type="caution">
    <text evidence="4">The sequence shown here is derived from an EMBL/GenBank/DDBJ whole genome shotgun (WGS) entry which is preliminary data.</text>
</comment>
<dbReference type="GO" id="GO:0030686">
    <property type="term" value="C:90S preribosome"/>
    <property type="evidence" value="ECO:0007669"/>
    <property type="project" value="TreeGrafter"/>
</dbReference>
<evidence type="ECO:0000313" key="4">
    <source>
        <dbReference type="EMBL" id="KAG8630617.1"/>
    </source>
</evidence>
<feature type="compositionally biased region" description="Basic residues" evidence="2">
    <location>
        <begin position="647"/>
        <end position="659"/>
    </location>
</feature>
<gene>
    <name evidence="4" type="ORF">KVT40_002236</name>
</gene>
<accession>A0A8K0PJK3</accession>